<evidence type="ECO:0000256" key="2">
    <source>
        <dbReference type="ARBA" id="ARBA00007663"/>
    </source>
</evidence>
<dbReference type="SUPFAM" id="SSF52540">
    <property type="entry name" value="P-loop containing nucleoside triphosphate hydrolases"/>
    <property type="match status" value="1"/>
</dbReference>
<dbReference type="Gene3D" id="3.90.870.10">
    <property type="entry name" value="DHBP synthase"/>
    <property type="match status" value="1"/>
</dbReference>
<dbReference type="PANTHER" id="PTHR17490">
    <property type="entry name" value="SUA5"/>
    <property type="match status" value="1"/>
</dbReference>
<dbReference type="AlphaFoldDB" id="A0A0G0LB57"/>
<name>A0A0G0LB57_9BACT</name>
<protein>
    <recommendedName>
        <fullName evidence="10">L-threonylcarbamoyladenylate synthase</fullName>
        <ecNumber evidence="3">2.7.7.87</ecNumber>
    </recommendedName>
    <alternativeName>
        <fullName evidence="10">L-threonylcarbamoyladenylate synthase</fullName>
    </alternativeName>
</protein>
<evidence type="ECO:0000256" key="8">
    <source>
        <dbReference type="ARBA" id="ARBA00022741"/>
    </source>
</evidence>
<evidence type="ECO:0000256" key="6">
    <source>
        <dbReference type="ARBA" id="ARBA00022694"/>
    </source>
</evidence>
<sequence>MFILDISQNYNQVLRQAADLISAGSLVIFPSDTVYILAVDPTNQKAVDTLLSFKDRWVGKAISVAVSDVDMAKDYVQLSADTKNLYQNLFPGPFTIVSPGLHRLATGIEAENGTLGIRIPDSKYIHDLIKLLGKPITATSANLSGRTPNYSVATFLHPLSLKKKNLISLIVDAGKLPRNKPSTVIDAVGGEIKILRRGDLITSSSETLISKSESETGKIAQFLLDKAKRLGQNKPLIFSLSGDLGCGKTVFSRSVGKKLGITQKILSPTFVIYNQYPLSSSVYKTFYHFDLYRLDRESDFEEISFLKHFLPGTISCIEWPENMGKNLFQKIKKNSHLIAVNFTYLDPSTRQISFS</sequence>
<gene>
    <name evidence="13" type="ORF">US68_C0010G0050</name>
</gene>
<reference evidence="13 14" key="1">
    <citation type="journal article" date="2015" name="Nature">
        <title>rRNA introns, odd ribosomes, and small enigmatic genomes across a large radiation of phyla.</title>
        <authorList>
            <person name="Brown C.T."/>
            <person name="Hug L.A."/>
            <person name="Thomas B.C."/>
            <person name="Sharon I."/>
            <person name="Castelle C.J."/>
            <person name="Singh A."/>
            <person name="Wilkins M.J."/>
            <person name="Williams K.H."/>
            <person name="Banfield J.F."/>
        </authorList>
    </citation>
    <scope>NUCLEOTIDE SEQUENCE [LARGE SCALE GENOMIC DNA]</scope>
</reference>
<dbReference type="GO" id="GO:0003725">
    <property type="term" value="F:double-stranded RNA binding"/>
    <property type="evidence" value="ECO:0007669"/>
    <property type="project" value="InterPro"/>
</dbReference>
<evidence type="ECO:0000313" key="14">
    <source>
        <dbReference type="Proteomes" id="UP000034231"/>
    </source>
</evidence>
<evidence type="ECO:0000256" key="10">
    <source>
        <dbReference type="ARBA" id="ARBA00029774"/>
    </source>
</evidence>
<evidence type="ECO:0000259" key="12">
    <source>
        <dbReference type="PROSITE" id="PS51163"/>
    </source>
</evidence>
<keyword evidence="9" id="KW-0067">ATP-binding</keyword>
<dbReference type="GO" id="GO:0061710">
    <property type="term" value="F:L-threonylcarbamoyladenylate synthase"/>
    <property type="evidence" value="ECO:0007669"/>
    <property type="project" value="UniProtKB-EC"/>
</dbReference>
<dbReference type="GO" id="GO:0006450">
    <property type="term" value="P:regulation of translational fidelity"/>
    <property type="evidence" value="ECO:0007669"/>
    <property type="project" value="TreeGrafter"/>
</dbReference>
<evidence type="ECO:0000256" key="5">
    <source>
        <dbReference type="ARBA" id="ARBA00022679"/>
    </source>
</evidence>
<keyword evidence="7" id="KW-0548">Nucleotidyltransferase</keyword>
<evidence type="ECO:0000256" key="11">
    <source>
        <dbReference type="ARBA" id="ARBA00048366"/>
    </source>
</evidence>
<dbReference type="Pfam" id="PF01300">
    <property type="entry name" value="Sua5_yciO_yrdC"/>
    <property type="match status" value="1"/>
</dbReference>
<dbReference type="InterPro" id="IPR027417">
    <property type="entry name" value="P-loop_NTPase"/>
</dbReference>
<dbReference type="EC" id="2.7.7.87" evidence="3"/>
<evidence type="ECO:0000256" key="7">
    <source>
        <dbReference type="ARBA" id="ARBA00022695"/>
    </source>
</evidence>
<dbReference type="Gene3D" id="3.40.50.300">
    <property type="entry name" value="P-loop containing nucleotide triphosphate hydrolases"/>
    <property type="match status" value="1"/>
</dbReference>
<dbReference type="GO" id="GO:0005737">
    <property type="term" value="C:cytoplasm"/>
    <property type="evidence" value="ECO:0007669"/>
    <property type="project" value="UniProtKB-SubCell"/>
</dbReference>
<keyword evidence="8" id="KW-0547">Nucleotide-binding</keyword>
<keyword evidence="4" id="KW-0963">Cytoplasm</keyword>
<dbReference type="InterPro" id="IPR050156">
    <property type="entry name" value="TC-AMP_synthase_SUA5"/>
</dbReference>
<evidence type="ECO:0000256" key="9">
    <source>
        <dbReference type="ARBA" id="ARBA00022840"/>
    </source>
</evidence>
<dbReference type="SUPFAM" id="SSF55821">
    <property type="entry name" value="YrdC/RibB"/>
    <property type="match status" value="1"/>
</dbReference>
<dbReference type="GO" id="GO:0002949">
    <property type="term" value="P:tRNA threonylcarbamoyladenosine modification"/>
    <property type="evidence" value="ECO:0007669"/>
    <property type="project" value="InterPro"/>
</dbReference>
<evidence type="ECO:0000256" key="1">
    <source>
        <dbReference type="ARBA" id="ARBA00004496"/>
    </source>
</evidence>
<evidence type="ECO:0000313" key="13">
    <source>
        <dbReference type="EMBL" id="KKQ49916.1"/>
    </source>
</evidence>
<dbReference type="InterPro" id="IPR006070">
    <property type="entry name" value="Sua5-like_dom"/>
</dbReference>
<keyword evidence="5" id="KW-0808">Transferase</keyword>
<evidence type="ECO:0000256" key="3">
    <source>
        <dbReference type="ARBA" id="ARBA00012584"/>
    </source>
</evidence>
<keyword evidence="6" id="KW-0819">tRNA processing</keyword>
<accession>A0A0G0LB57</accession>
<dbReference type="NCBIfam" id="TIGR00150">
    <property type="entry name" value="T6A_YjeE"/>
    <property type="match status" value="1"/>
</dbReference>
<comment type="caution">
    <text evidence="13">The sequence shown here is derived from an EMBL/GenBank/DDBJ whole genome shotgun (WGS) entry which is preliminary data.</text>
</comment>
<proteinExistence type="inferred from homology"/>
<comment type="similarity">
    <text evidence="2">Belongs to the SUA5 family.</text>
</comment>
<dbReference type="InterPro" id="IPR017945">
    <property type="entry name" value="DHBP_synth_RibB-like_a/b_dom"/>
</dbReference>
<comment type="catalytic activity">
    <reaction evidence="11">
        <text>L-threonine + hydrogencarbonate + ATP = L-threonylcarbamoyladenylate + diphosphate + H2O</text>
        <dbReference type="Rhea" id="RHEA:36407"/>
        <dbReference type="ChEBI" id="CHEBI:15377"/>
        <dbReference type="ChEBI" id="CHEBI:17544"/>
        <dbReference type="ChEBI" id="CHEBI:30616"/>
        <dbReference type="ChEBI" id="CHEBI:33019"/>
        <dbReference type="ChEBI" id="CHEBI:57926"/>
        <dbReference type="ChEBI" id="CHEBI:73682"/>
        <dbReference type="EC" id="2.7.7.87"/>
    </reaction>
</comment>
<dbReference type="GO" id="GO:0005524">
    <property type="term" value="F:ATP binding"/>
    <property type="evidence" value="ECO:0007669"/>
    <property type="project" value="UniProtKB-KW"/>
</dbReference>
<comment type="subcellular location">
    <subcellularLocation>
        <location evidence="1">Cytoplasm</location>
    </subcellularLocation>
</comment>
<dbReference type="PANTHER" id="PTHR17490:SF16">
    <property type="entry name" value="THREONYLCARBAMOYL-AMP SYNTHASE"/>
    <property type="match status" value="1"/>
</dbReference>
<dbReference type="InterPro" id="IPR003442">
    <property type="entry name" value="T6A_TsaE"/>
</dbReference>
<dbReference type="Proteomes" id="UP000034231">
    <property type="component" value="Unassembled WGS sequence"/>
</dbReference>
<dbReference type="EMBL" id="LBTX01000010">
    <property type="protein sequence ID" value="KKQ49916.1"/>
    <property type="molecule type" value="Genomic_DNA"/>
</dbReference>
<feature type="domain" description="YrdC-like" evidence="12">
    <location>
        <begin position="11"/>
        <end position="200"/>
    </location>
</feature>
<evidence type="ECO:0000256" key="4">
    <source>
        <dbReference type="ARBA" id="ARBA00022490"/>
    </source>
</evidence>
<dbReference type="NCBIfam" id="TIGR00057">
    <property type="entry name" value="L-threonylcarbamoyladenylate synthase"/>
    <property type="match status" value="1"/>
</dbReference>
<dbReference type="PROSITE" id="PS51163">
    <property type="entry name" value="YRDC"/>
    <property type="match status" value="1"/>
</dbReference>
<dbReference type="Pfam" id="PF02367">
    <property type="entry name" value="TsaE"/>
    <property type="match status" value="1"/>
</dbReference>
<organism evidence="13 14">
    <name type="scientific">Candidatus Shapirobacteria bacterium GW2011_GWE1_38_10</name>
    <dbReference type="NCBI Taxonomy" id="1618488"/>
    <lineage>
        <taxon>Bacteria</taxon>
        <taxon>Candidatus Shapironibacteriota</taxon>
    </lineage>
</organism>
<dbReference type="GO" id="GO:0000049">
    <property type="term" value="F:tRNA binding"/>
    <property type="evidence" value="ECO:0007669"/>
    <property type="project" value="TreeGrafter"/>
</dbReference>